<dbReference type="Proteomes" id="UP000184225">
    <property type="component" value="Unassembled WGS sequence"/>
</dbReference>
<proteinExistence type="predicted"/>
<dbReference type="STRING" id="579105.SAMN04488096_104129"/>
<dbReference type="SUPFAM" id="SSF55961">
    <property type="entry name" value="Bet v1-like"/>
    <property type="match status" value="1"/>
</dbReference>
<accession>A0A1M6DRH8</accession>
<sequence>MRVGKEYIYCLSTNKAFMSTKSKYEMEFPIQASPSLLYQYISTPSGLSEWYADNVNSRGEIFTFIWEGSEEQAKLVSKKSGERIKLRWLEDEEEGDPYFFELRIQVDEITKDVSLMITDFAEDEDEIKEGKMLWENMISNLKQVLGSV</sequence>
<feature type="domain" description="START-like" evidence="1">
    <location>
        <begin position="18"/>
        <end position="146"/>
    </location>
</feature>
<keyword evidence="3" id="KW-1185">Reference proteome</keyword>
<evidence type="ECO:0000313" key="3">
    <source>
        <dbReference type="Proteomes" id="UP000184225"/>
    </source>
</evidence>
<dbReference type="Pfam" id="PF19569">
    <property type="entry name" value="START_2"/>
    <property type="match status" value="1"/>
</dbReference>
<dbReference type="InterPro" id="IPR045736">
    <property type="entry name" value="START_2"/>
</dbReference>
<reference evidence="2 3" key="1">
    <citation type="submission" date="2016-11" db="EMBL/GenBank/DDBJ databases">
        <authorList>
            <person name="Jaros S."/>
            <person name="Januszkiewicz K."/>
            <person name="Wedrychowicz H."/>
        </authorList>
    </citation>
    <scope>NUCLEOTIDE SEQUENCE [LARGE SCALE GENOMIC DNA]</scope>
    <source>
        <strain evidence="2 3">DSM 21425</strain>
    </source>
</reference>
<dbReference type="Gene3D" id="3.30.530.20">
    <property type="match status" value="1"/>
</dbReference>
<name>A0A1M6DRH8_9FLAO</name>
<dbReference type="InterPro" id="IPR023393">
    <property type="entry name" value="START-like_dom_sf"/>
</dbReference>
<protein>
    <submittedName>
        <fullName evidence="2">Uncharacterized conserved protein YndB, AHSA1/START domain</fullName>
    </submittedName>
</protein>
<dbReference type="EMBL" id="FQYY01000004">
    <property type="protein sequence ID" value="SHI75822.1"/>
    <property type="molecule type" value="Genomic_DNA"/>
</dbReference>
<evidence type="ECO:0000259" key="1">
    <source>
        <dbReference type="Pfam" id="PF19569"/>
    </source>
</evidence>
<dbReference type="AlphaFoldDB" id="A0A1M6DRH8"/>
<evidence type="ECO:0000313" key="2">
    <source>
        <dbReference type="EMBL" id="SHI75822.1"/>
    </source>
</evidence>
<gene>
    <name evidence="2" type="ORF">SAMN04488096_104129</name>
</gene>
<organism evidence="2 3">
    <name type="scientific">Mesonia phycicola</name>
    <dbReference type="NCBI Taxonomy" id="579105"/>
    <lineage>
        <taxon>Bacteria</taxon>
        <taxon>Pseudomonadati</taxon>
        <taxon>Bacteroidota</taxon>
        <taxon>Flavobacteriia</taxon>
        <taxon>Flavobacteriales</taxon>
        <taxon>Flavobacteriaceae</taxon>
        <taxon>Mesonia</taxon>
    </lineage>
</organism>